<dbReference type="SUPFAM" id="SSF56496">
    <property type="entry name" value="Fibrinogen C-terminal domain-like"/>
    <property type="match status" value="1"/>
</dbReference>
<dbReference type="NCBIfam" id="NF040941">
    <property type="entry name" value="GGGWT_bact"/>
    <property type="match status" value="1"/>
</dbReference>
<keyword evidence="3" id="KW-1185">Reference proteome</keyword>
<accession>A0ABN8P6J5</accession>
<dbReference type="PROSITE" id="PS51406">
    <property type="entry name" value="FIBRINOGEN_C_2"/>
    <property type="match status" value="1"/>
</dbReference>
<proteinExistence type="predicted"/>
<evidence type="ECO:0000313" key="2">
    <source>
        <dbReference type="EMBL" id="CAH3135668.1"/>
    </source>
</evidence>
<protein>
    <recommendedName>
        <fullName evidence="1">Fibrinogen C-terminal domain-containing protein</fullName>
    </recommendedName>
</protein>
<dbReference type="EMBL" id="CALNXK010000056">
    <property type="protein sequence ID" value="CAH3135668.1"/>
    <property type="molecule type" value="Genomic_DNA"/>
</dbReference>
<name>A0ABN8P6J5_9CNID</name>
<feature type="domain" description="Fibrinogen C-terminal" evidence="1">
    <location>
        <begin position="311"/>
        <end position="363"/>
    </location>
</feature>
<gene>
    <name evidence="2" type="ORF">PLOB_00038017</name>
</gene>
<organism evidence="2 3">
    <name type="scientific">Porites lobata</name>
    <dbReference type="NCBI Taxonomy" id="104759"/>
    <lineage>
        <taxon>Eukaryota</taxon>
        <taxon>Metazoa</taxon>
        <taxon>Cnidaria</taxon>
        <taxon>Anthozoa</taxon>
        <taxon>Hexacorallia</taxon>
        <taxon>Scleractinia</taxon>
        <taxon>Fungiina</taxon>
        <taxon>Poritidae</taxon>
        <taxon>Porites</taxon>
    </lineage>
</organism>
<comment type="caution">
    <text evidence="2">The sequence shown here is derived from an EMBL/GenBank/DDBJ whole genome shotgun (WGS) entry which is preliminary data.</text>
</comment>
<dbReference type="InterPro" id="IPR036056">
    <property type="entry name" value="Fibrinogen-like_C"/>
</dbReference>
<reference evidence="2 3" key="1">
    <citation type="submission" date="2022-05" db="EMBL/GenBank/DDBJ databases">
        <authorList>
            <consortium name="Genoscope - CEA"/>
            <person name="William W."/>
        </authorList>
    </citation>
    <scope>NUCLEOTIDE SEQUENCE [LARGE SCALE GENOMIC DNA]</scope>
</reference>
<evidence type="ECO:0000313" key="3">
    <source>
        <dbReference type="Proteomes" id="UP001159405"/>
    </source>
</evidence>
<sequence length="509" mass="56214">MKGYHLQNHVFRTIQVQGGRNCDAKCYMESNCISFNVVSSQVNGTMTCELSNSDHELHPGSLTRRHGSIYQPIENACVNNPCSPNSTCQNGFSSKGYRCIDNKNSSVSAINKATFVTHAKGLQITQTTEGQQVTQGIQTSKEPQTSIQVTHTIKHPSTEHAQLIRLTTRSPQTSQEIPTSQILRTTKTVSTKPQTSIQVTHAIKHPSTEHAQLIQLTTRKPQTSQEIPTSQILRTTKTVSTKPQTSIQVTHAIKHPSTEHAQLIQLTTRIPQTSQEIPPSQTLRTTKTVSTTQGNQPSSTIFATTEPMMNTLQVEQPRTCHDVKSHISGWFFIDPDGDGGEAPFEVYCNMVEKGGVGVTVISHDTENTTHVTGCDPPGCYSRDVHYKGANPTQLAALANLSSHCEQFIRYDCRKSILLFRGRAWWVSRQGIRMDYWGGSDKPGKCGCAILGSCDQPNINCNCNLNDDVWRDDSGLLTDKNFLPVSQLRFGDVAGGQEEGYHTLGKLKCY</sequence>
<dbReference type="Proteomes" id="UP001159405">
    <property type="component" value="Unassembled WGS sequence"/>
</dbReference>
<evidence type="ECO:0000259" key="1">
    <source>
        <dbReference type="PROSITE" id="PS51406"/>
    </source>
</evidence>
<dbReference type="Gene3D" id="2.60.120.1000">
    <property type="match status" value="1"/>
</dbReference>
<dbReference type="InterPro" id="IPR002181">
    <property type="entry name" value="Fibrinogen_a/b/g_C_dom"/>
</dbReference>